<evidence type="ECO:0000313" key="2">
    <source>
        <dbReference type="Proteomes" id="UP000245626"/>
    </source>
</evidence>
<sequence>MSSQPESVAAKQPQAPYEAPPLVQLTNKWINDLTARTRARPIPWEGYHRANLLSSDELKMINAVISKQDKSKTESLLEEQGGDYASLFLRLLSKLSRTDTLQQILVLVGDMLNQRDDRLELFLQSQGQEEHDGIYFPWGPFVKLLEVQDDFVQLRSAHFLTLLLVYSASKSSRPSPPPNVLPRLLEFLVSLLEPAHSDRSQVSGQTSSTSGSIPRRATSDFAEGNGPDISLVLLEALLRSQKYRQIVWAEEIGRLEGDSKKVSEERSNGLIPNLVQILRQSLLPSGSALPSLSVSPSGSKPGSGSATPSTQTTAATSSTLVPLSVQGSSTRASTQITYQATLVLWLLSFDKEIAEGINSKFGVATILTDVARNAVKEKVIRVIVAIFRNLLEKAPEANASALLGAKALTLCQNLSTRKWSDEEIEEDIQLVKEKLAHKLEGMTSYDEYLSELSSGQLTFENPAHELEDFWKENAAKLVENDGETLKKLVAILKESQDSVSLAVACSDIGKFVQFFEPGKRRVDQLGAKVRIMDLMSHSDPDVKFRALHTVSRLVSASWR</sequence>
<keyword evidence="2" id="KW-1185">Reference proteome</keyword>
<protein>
    <submittedName>
        <fullName evidence="1">ARM repeat-containing protein</fullName>
    </submittedName>
</protein>
<accession>A0ACD0NVT3</accession>
<name>A0ACD0NVT3_9BASI</name>
<proteinExistence type="predicted"/>
<evidence type="ECO:0000313" key="1">
    <source>
        <dbReference type="EMBL" id="PWN49897.1"/>
    </source>
</evidence>
<gene>
    <name evidence="1" type="ORF">IE53DRAFT_387859</name>
</gene>
<reference evidence="1 2" key="1">
    <citation type="journal article" date="2018" name="Mol. Biol. Evol.">
        <title>Broad Genomic Sampling Reveals a Smut Pathogenic Ancestry of the Fungal Clade Ustilaginomycotina.</title>
        <authorList>
            <person name="Kijpornyongpan T."/>
            <person name="Mondo S.J."/>
            <person name="Barry K."/>
            <person name="Sandor L."/>
            <person name="Lee J."/>
            <person name="Lipzen A."/>
            <person name="Pangilinan J."/>
            <person name="LaButti K."/>
            <person name="Hainaut M."/>
            <person name="Henrissat B."/>
            <person name="Grigoriev I.V."/>
            <person name="Spatafora J.W."/>
            <person name="Aime M.C."/>
        </authorList>
    </citation>
    <scope>NUCLEOTIDE SEQUENCE [LARGE SCALE GENOMIC DNA]</scope>
    <source>
        <strain evidence="1 2">SA 807</strain>
    </source>
</reference>
<dbReference type="Proteomes" id="UP000245626">
    <property type="component" value="Unassembled WGS sequence"/>
</dbReference>
<dbReference type="EMBL" id="KZ819994">
    <property type="protein sequence ID" value="PWN49897.1"/>
    <property type="molecule type" value="Genomic_DNA"/>
</dbReference>
<organism evidence="1 2">
    <name type="scientific">Violaceomyces palustris</name>
    <dbReference type="NCBI Taxonomy" id="1673888"/>
    <lineage>
        <taxon>Eukaryota</taxon>
        <taxon>Fungi</taxon>
        <taxon>Dikarya</taxon>
        <taxon>Basidiomycota</taxon>
        <taxon>Ustilaginomycotina</taxon>
        <taxon>Ustilaginomycetes</taxon>
        <taxon>Violaceomycetales</taxon>
        <taxon>Violaceomycetaceae</taxon>
        <taxon>Violaceomyces</taxon>
    </lineage>
</organism>